<organism evidence="3 4">
    <name type="scientific">Thermogemmatispora tikiterensis</name>
    <dbReference type="NCBI Taxonomy" id="1825093"/>
    <lineage>
        <taxon>Bacteria</taxon>
        <taxon>Bacillati</taxon>
        <taxon>Chloroflexota</taxon>
        <taxon>Ktedonobacteria</taxon>
        <taxon>Thermogemmatisporales</taxon>
        <taxon>Thermogemmatisporaceae</taxon>
        <taxon>Thermogemmatispora</taxon>
    </lineage>
</organism>
<keyword evidence="2" id="KW-1133">Transmembrane helix</keyword>
<feature type="compositionally biased region" description="Polar residues" evidence="1">
    <location>
        <begin position="183"/>
        <end position="200"/>
    </location>
</feature>
<sequence>MTSGNANNGQQSNDNTAAATRIAQHNNLGFLPVVTGVVLMLLALILVGVLLLRHYIAPEPLPRPRLSSGARPWRRTRSPESLAGDRDLAGNPLPLPLEGSPTSVTLSSSWQPAAASVQQSPLRLGNAMPSSESFAAAPTQMQPATPMPASAASSATTPPPGSTRPSPPPATIAHDLPLVPTGLTVTPGSSSSAQHKQSVLPSGALEDTARRPATPRSTPGGPSSSRLKRNFLFPTTSLMPTTGELPVASNLAFPPHGTSPFNGNFLFPTTSLVPTEGMSLSPDTGSGIHDMPPQLSPQPGQPAPSIPGPATGERQTEPGASALPPWLASLTADGSFSTVENRDENNSSNGSQL</sequence>
<feature type="compositionally biased region" description="Low complexity" evidence="1">
    <location>
        <begin position="211"/>
        <end position="225"/>
    </location>
</feature>
<proteinExistence type="predicted"/>
<gene>
    <name evidence="3" type="ORF">A4R35_08895</name>
</gene>
<feature type="region of interest" description="Disordered" evidence="1">
    <location>
        <begin position="279"/>
        <end position="353"/>
    </location>
</feature>
<name>A0A328VD23_9CHLR</name>
<protein>
    <submittedName>
        <fullName evidence="3">Uncharacterized protein</fullName>
    </submittedName>
</protein>
<dbReference type="AlphaFoldDB" id="A0A328VD23"/>
<feature type="compositionally biased region" description="Polar residues" evidence="1">
    <location>
        <begin position="100"/>
        <end position="121"/>
    </location>
</feature>
<feature type="region of interest" description="Disordered" evidence="1">
    <location>
        <begin position="61"/>
        <end position="228"/>
    </location>
</feature>
<keyword evidence="2" id="KW-0472">Membrane</keyword>
<feature type="compositionally biased region" description="Pro residues" evidence="1">
    <location>
        <begin position="294"/>
        <end position="307"/>
    </location>
</feature>
<accession>A0A328VD23</accession>
<evidence type="ECO:0000256" key="2">
    <source>
        <dbReference type="SAM" id="Phobius"/>
    </source>
</evidence>
<feature type="compositionally biased region" description="Low complexity" evidence="1">
    <location>
        <begin position="135"/>
        <end position="156"/>
    </location>
</feature>
<evidence type="ECO:0000256" key="1">
    <source>
        <dbReference type="SAM" id="MobiDB-lite"/>
    </source>
</evidence>
<evidence type="ECO:0000313" key="4">
    <source>
        <dbReference type="Proteomes" id="UP000248706"/>
    </source>
</evidence>
<feature type="compositionally biased region" description="Pro residues" evidence="1">
    <location>
        <begin position="157"/>
        <end position="170"/>
    </location>
</feature>
<reference evidence="3 4" key="1">
    <citation type="submission" date="2016-08" db="EMBL/GenBank/DDBJ databases">
        <title>Analysis of Carbohydrate Active Enzymes in Thermogemmatispora T81 Reveals Carbohydrate Degradation Ability.</title>
        <authorList>
            <person name="Tomazini A."/>
            <person name="Lal S."/>
            <person name="Stott M."/>
            <person name="Henrissat B."/>
            <person name="Polikarpov I."/>
            <person name="Sparling R."/>
            <person name="Levin D.B."/>
        </authorList>
    </citation>
    <scope>NUCLEOTIDE SEQUENCE [LARGE SCALE GENOMIC DNA]</scope>
    <source>
        <strain evidence="3 4">T81</strain>
    </source>
</reference>
<dbReference type="Proteomes" id="UP000248706">
    <property type="component" value="Unassembled WGS sequence"/>
</dbReference>
<keyword evidence="4" id="KW-1185">Reference proteome</keyword>
<feature type="transmembrane region" description="Helical" evidence="2">
    <location>
        <begin position="30"/>
        <end position="52"/>
    </location>
</feature>
<dbReference type="EMBL" id="MCIF01000002">
    <property type="protein sequence ID" value="RAQ95648.1"/>
    <property type="molecule type" value="Genomic_DNA"/>
</dbReference>
<comment type="caution">
    <text evidence="3">The sequence shown here is derived from an EMBL/GenBank/DDBJ whole genome shotgun (WGS) entry which is preliminary data.</text>
</comment>
<keyword evidence="2" id="KW-0812">Transmembrane</keyword>
<evidence type="ECO:0000313" key="3">
    <source>
        <dbReference type="EMBL" id="RAQ95648.1"/>
    </source>
</evidence>